<feature type="repeat" description="ANK" evidence="1">
    <location>
        <begin position="71"/>
        <end position="103"/>
    </location>
</feature>
<dbReference type="Gene3D" id="1.25.40.20">
    <property type="entry name" value="Ankyrin repeat-containing domain"/>
    <property type="match status" value="2"/>
</dbReference>
<accession>A0A6A1W4I4</accession>
<reference evidence="2 3" key="1">
    <citation type="journal article" date="2019" name="Plant Biotechnol. J.">
        <title>The red bayberry genome and genetic basis of sex determination.</title>
        <authorList>
            <person name="Jia H.M."/>
            <person name="Jia H.J."/>
            <person name="Cai Q.L."/>
            <person name="Wang Y."/>
            <person name="Zhao H.B."/>
            <person name="Yang W.F."/>
            <person name="Wang G.Y."/>
            <person name="Li Y.H."/>
            <person name="Zhan D.L."/>
            <person name="Shen Y.T."/>
            <person name="Niu Q.F."/>
            <person name="Chang L."/>
            <person name="Qiu J."/>
            <person name="Zhao L."/>
            <person name="Xie H.B."/>
            <person name="Fu W.Y."/>
            <person name="Jin J."/>
            <person name="Li X.W."/>
            <person name="Jiao Y."/>
            <person name="Zhou C.C."/>
            <person name="Tu T."/>
            <person name="Chai C.Y."/>
            <person name="Gao J.L."/>
            <person name="Fan L.J."/>
            <person name="van de Weg E."/>
            <person name="Wang J.Y."/>
            <person name="Gao Z.S."/>
        </authorList>
    </citation>
    <scope>NUCLEOTIDE SEQUENCE [LARGE SCALE GENOMIC DNA]</scope>
    <source>
        <tissue evidence="2">Leaves</tissue>
    </source>
</reference>
<name>A0A6A1W4I4_9ROSI</name>
<dbReference type="PANTHER" id="PTHR24121">
    <property type="entry name" value="NO MECHANORECEPTOR POTENTIAL C, ISOFORM D-RELATED"/>
    <property type="match status" value="1"/>
</dbReference>
<dbReference type="PROSITE" id="PS50088">
    <property type="entry name" value="ANK_REPEAT"/>
    <property type="match status" value="1"/>
</dbReference>
<organism evidence="2 3">
    <name type="scientific">Morella rubra</name>
    <name type="common">Chinese bayberry</name>
    <dbReference type="NCBI Taxonomy" id="262757"/>
    <lineage>
        <taxon>Eukaryota</taxon>
        <taxon>Viridiplantae</taxon>
        <taxon>Streptophyta</taxon>
        <taxon>Embryophyta</taxon>
        <taxon>Tracheophyta</taxon>
        <taxon>Spermatophyta</taxon>
        <taxon>Magnoliopsida</taxon>
        <taxon>eudicotyledons</taxon>
        <taxon>Gunneridae</taxon>
        <taxon>Pentapetalae</taxon>
        <taxon>rosids</taxon>
        <taxon>fabids</taxon>
        <taxon>Fagales</taxon>
        <taxon>Myricaceae</taxon>
        <taxon>Morella</taxon>
    </lineage>
</organism>
<dbReference type="SMART" id="SM00248">
    <property type="entry name" value="ANK"/>
    <property type="match status" value="3"/>
</dbReference>
<dbReference type="AlphaFoldDB" id="A0A6A1W4I4"/>
<proteinExistence type="predicted"/>
<evidence type="ECO:0000256" key="1">
    <source>
        <dbReference type="PROSITE-ProRule" id="PRU00023"/>
    </source>
</evidence>
<dbReference type="PANTHER" id="PTHR24121:SF22">
    <property type="entry name" value="PROTEIN ACCELERATED CELL DEATH 6-LIKE"/>
    <property type="match status" value="1"/>
</dbReference>
<dbReference type="PROSITE" id="PS50297">
    <property type="entry name" value="ANK_REP_REGION"/>
    <property type="match status" value="1"/>
</dbReference>
<dbReference type="EMBL" id="RXIC02000021">
    <property type="protein sequence ID" value="KAB1220035.1"/>
    <property type="molecule type" value="Genomic_DNA"/>
</dbReference>
<sequence length="210" mass="23854">MDHILYNAAVKSDKEVFKNIEQPLNSLLTLSENTVLHIYIKSLYQESESMAKFVEELLSMCPSLLWKTNVNNKTPLHLAARYGHIGIAKFLIEQAKNLSQDLESRTEGRMKMLRMMDKEKNMTLHEVVHFDHLEVVKILIHEDPGLSQFANDDSEIPLYMAVVRKFRPVAFTIILSTCELRACGGPLGGTALHAAIMLNDIAKRKNTYPT</sequence>
<comment type="caution">
    <text evidence="2">The sequence shown here is derived from an EMBL/GenBank/DDBJ whole genome shotgun (WGS) entry which is preliminary data.</text>
</comment>
<keyword evidence="1" id="KW-0040">ANK repeat</keyword>
<dbReference type="Pfam" id="PF12796">
    <property type="entry name" value="Ank_2"/>
    <property type="match status" value="1"/>
</dbReference>
<dbReference type="InterPro" id="IPR002110">
    <property type="entry name" value="Ankyrin_rpt"/>
</dbReference>
<dbReference type="SUPFAM" id="SSF48403">
    <property type="entry name" value="Ankyrin repeat"/>
    <property type="match status" value="1"/>
</dbReference>
<dbReference type="Proteomes" id="UP000516437">
    <property type="component" value="Chromosome 3"/>
</dbReference>
<evidence type="ECO:0000313" key="2">
    <source>
        <dbReference type="EMBL" id="KAB1220035.1"/>
    </source>
</evidence>
<gene>
    <name evidence="2" type="ORF">CJ030_MR3G001924</name>
</gene>
<protein>
    <submittedName>
        <fullName evidence="2">Alpha-latroinsectotoxin-Lt1a</fullName>
    </submittedName>
</protein>
<evidence type="ECO:0000313" key="3">
    <source>
        <dbReference type="Proteomes" id="UP000516437"/>
    </source>
</evidence>
<dbReference type="InterPro" id="IPR036770">
    <property type="entry name" value="Ankyrin_rpt-contain_sf"/>
</dbReference>
<dbReference type="OrthoDB" id="10040922at2759"/>
<keyword evidence="3" id="KW-1185">Reference proteome</keyword>